<dbReference type="OrthoDB" id="17798at2759"/>
<evidence type="ECO:0000256" key="3">
    <source>
        <dbReference type="ARBA" id="ARBA00022833"/>
    </source>
</evidence>
<evidence type="ECO:0000256" key="1">
    <source>
        <dbReference type="ARBA" id="ARBA00022723"/>
    </source>
</evidence>
<dbReference type="EMBL" id="JAHDYR010000012">
    <property type="protein sequence ID" value="KAG9395109.1"/>
    <property type="molecule type" value="Genomic_DNA"/>
</dbReference>
<keyword evidence="3" id="KW-0862">Zinc</keyword>
<proteinExistence type="predicted"/>
<keyword evidence="2" id="KW-0863">Zinc-finger</keyword>
<gene>
    <name evidence="4" type="ORF">J8273_0328</name>
</gene>
<dbReference type="SUPFAM" id="SSF57850">
    <property type="entry name" value="RING/U-box"/>
    <property type="match status" value="1"/>
</dbReference>
<comment type="caution">
    <text evidence="4">The sequence shown here is derived from an EMBL/GenBank/DDBJ whole genome shotgun (WGS) entry which is preliminary data.</text>
</comment>
<name>A0A8J6E0H0_9EUKA</name>
<accession>A0A8J6E0H0</accession>
<evidence type="ECO:0000313" key="5">
    <source>
        <dbReference type="Proteomes" id="UP000717585"/>
    </source>
</evidence>
<dbReference type="InterPro" id="IPR043145">
    <property type="entry name" value="Znf_ZZ_sf"/>
</dbReference>
<evidence type="ECO:0000313" key="4">
    <source>
        <dbReference type="EMBL" id="KAG9395109.1"/>
    </source>
</evidence>
<organism evidence="4 5">
    <name type="scientific">Carpediemonas membranifera</name>
    <dbReference type="NCBI Taxonomy" id="201153"/>
    <lineage>
        <taxon>Eukaryota</taxon>
        <taxon>Metamonada</taxon>
        <taxon>Carpediemonas-like organisms</taxon>
        <taxon>Carpediemonas</taxon>
    </lineage>
</organism>
<protein>
    <recommendedName>
        <fullName evidence="6">ZZ-type domain-containing protein</fullName>
    </recommendedName>
</protein>
<dbReference type="Proteomes" id="UP000717585">
    <property type="component" value="Unassembled WGS sequence"/>
</dbReference>
<dbReference type="Gene3D" id="3.30.60.90">
    <property type="match status" value="1"/>
</dbReference>
<evidence type="ECO:0000256" key="2">
    <source>
        <dbReference type="ARBA" id="ARBA00022771"/>
    </source>
</evidence>
<sequence>MLQCDLDIEQLEELLNGDRYAVLEALPRHSLQRLYFEALAEQIDHPDGRTQRETDIMKELEETYGKNKAYQELQLRRALLSFDNPKDKKAHDTVYKLIDDATDVNSECKRHTKPFIARKSTGADSRVQHPMSLDNKPLAPTAVITEQTKTDRRMPPAAQTYAIQHMTSWWGKADEHVLLSLLDNIKAPCTAHGNVVSIIGKYYSSLDKNHYRRKTTVNAFRHLPIEQHKALAAKYSWYAKSPSYVSLAIIQAAPVIPDGNTHLPCHAKALDDYHDWLWVFATKLSSRFVNDAVYIYAAVLERHKRRGEYPLDKFLHMLDVPIDIFPLVVPSTLMKTLKKLRDGVTCYLDTSLTIPFLAPCESFHNLVDEYLYHTIPTMKPDQVKHHFGNKVDPDYLPGAIARAHLYAGAGDADAFTSGLSEAELKDVRESVTLEFDATPDYFPVGHAPKIRLSVKNLPHVTVNVYHINAAAVLTKTLEPVGPALDLDGFIPSAVIPLEFDRPPSVRHSEEVRLTMCKAGTHVVEVVGGSLTRRVLIQVDHLRAVTEVTPPGHVVSVFNSKSELANATVIVDGARYPAPEGRALIPFTRAPEKKPMVLISGHVATMATIDHKDETYTMPTGFYLERGELIPGTEAHAVIRPVLLLNGTPIPTSGLTNVRVTVTIDDVTQSAASTVVTDGITVVDGEDIVVPVFVPPAATKVGFTLTAELPYVSKPDVRAFSIHRDFQLHAQCHEPDSTLDSFLLPGPSGFRLLVCGKNGEVYPGLAFTLTPKSMFSQVSCSDVQLMCDKDGTVDLGALEGIASIAVRLPKSPLANDMSNRTHTVAQALPPPPSTLDLMVGRPLAVPMPWGPAANSGPMKPVLSMFRVADDVVIEDVSRHMALNSDMTLLTITPPAPGSYVIYYQHPAFPTVQRTALTVHPDTMTPHGDLMVGSDTVCELTTMMPHIAGLTADKHGTELAIAVHTAATTPGARIHVAAVSIAQSFDSLNLLRVGPESTSMPTTTFTAPRTTFSSDAVLSDEDKYILDRTQQGDRLGCLLPKPELLLHAREVADTTRKDKTLADGVAHSGRGERMSMRMAAAPMMAKEAADTQRRDVSVSWDHLSPSVVALNRSVASPTTTLSLTVPETTALVSVTLVDGCTVAKRVVRLEAPLPVSKDLRAPFTDPETSFAHVRGIHALLPGVSGKDSCAFQNWAVTSVCQLPDQAMLFQIMQTLGCAGLEELRPLLHWDALTEADKLALYARTACTELNLFLAVRDRPFFRQRIAPCLMSKLAPSAADDFLLGASMATHAERYHELNTLEKIMVAAWMRDQGDVHGAAAIAGDIRRQAPKQVDPQYDNTMFNVVFAAQSESTDVAVPPSIRSNRRGRRMELLRSDAKVYEEREYHGMPAGHCSDLFPVNAFWVDFAEHVAAEGFYAPFVSPHALLPAIDGSVNSAMAVLALTALPARSKPHTPVVTHQGGLMTATIAPATPAIVFFTEQRPAKITTDASILVRDSVFDPAGIPSEGQQRAYMLRPQVLPGRIVGIETALTNLTTTATRVHIDLRLPEGALPVGSTTTMSSSAVELRPFSTHTIIRFLYFPATGTFEATPAHVSRDGVLIARSARTQPFLVVDTLDETTERTWAEIAVDGTLSDIVDYLTKCDLARTSLEPIYHRCSNINTWDAIVDALTRLGHFDAKVWAFALLHKKDKHVRTWLQMAPRAKLIRTQLRPDFSSSLVDVNDVLDGLHRFLEYRPIINDRALKVGGKLQIDNDRLREHYKKHLAVMLYRNPAPMDLLATVYYHILLDREIEARKLVGRIQEHFDQVSAATSPVLFSDMPAPIPFRCDACQTVIQTTCHSCGVCGNFDLCDRCISKYGPKHAKGRHPSVDPASCFTATGLFKALQGEIQWDYCRAYLDFLDPASSLEEARGVVSKYRAFPIPAWRKRFDTIAKQLAEIDEVSANRGTDFDMACEDGRDDGRAAAMAEAASTEPTVALTFTGNALELQASHVDTVTLCFHSMDTELIFSLTPLFRANRSVSELNIVRPNLVQTVTVTGPRMTLPLPDGTGDCFVEALASRCSDTTWVIRADVLAFVDTKAGRIRVTAAATGLVIPKAYVKVYADLGGSTRFFRDGYTDRRGIFEYAAGIVPAGTRRFAILVTSRLGTVVKTADVPAI</sequence>
<dbReference type="CDD" id="cd02249">
    <property type="entry name" value="ZZ"/>
    <property type="match status" value="1"/>
</dbReference>
<keyword evidence="5" id="KW-1185">Reference proteome</keyword>
<reference evidence="4" key="1">
    <citation type="submission" date="2021-05" db="EMBL/GenBank/DDBJ databases">
        <title>A free-living protist that lacks canonical eukaryotic 1 DNA replication and segregation systems.</title>
        <authorList>
            <person name="Salas-Leiva D.E."/>
            <person name="Tromer E.C."/>
            <person name="Curtis B.A."/>
            <person name="Jerlstrom-Hultqvist J."/>
            <person name="Kolisko M."/>
            <person name="Yi Z."/>
            <person name="Salas-Leiva J.S."/>
            <person name="Gallot-Lavallee L."/>
            <person name="Kops G.J.P.L."/>
            <person name="Archibald J.M."/>
            <person name="Simpson A.G.B."/>
            <person name="Roger A.J."/>
        </authorList>
    </citation>
    <scope>NUCLEOTIDE SEQUENCE</scope>
    <source>
        <strain evidence="4">BICM</strain>
    </source>
</reference>
<dbReference type="GO" id="GO:0008270">
    <property type="term" value="F:zinc ion binding"/>
    <property type="evidence" value="ECO:0007669"/>
    <property type="project" value="UniProtKB-KW"/>
</dbReference>
<keyword evidence="1" id="KW-0479">Metal-binding</keyword>
<evidence type="ECO:0008006" key="6">
    <source>
        <dbReference type="Google" id="ProtNLM"/>
    </source>
</evidence>